<dbReference type="PANTHER" id="PTHR24559:SF444">
    <property type="entry name" value="REVERSE TRANSCRIPTASE DOMAIN-CONTAINING PROTEIN"/>
    <property type="match status" value="1"/>
</dbReference>
<gene>
    <name evidence="3" type="ORF">Tci_168962</name>
</gene>
<dbReference type="InterPro" id="IPR053134">
    <property type="entry name" value="RNA-dir_DNA_polymerase"/>
</dbReference>
<name>A0A699GYF8_TANCI</name>
<dbReference type="GO" id="GO:0003964">
    <property type="term" value="F:RNA-directed DNA polymerase activity"/>
    <property type="evidence" value="ECO:0007669"/>
    <property type="project" value="UniProtKB-KW"/>
</dbReference>
<comment type="caution">
    <text evidence="3">The sequence shown here is derived from an EMBL/GenBank/DDBJ whole genome shotgun (WGS) entry which is preliminary data.</text>
</comment>
<dbReference type="InterPro" id="IPR000477">
    <property type="entry name" value="RT_dom"/>
</dbReference>
<dbReference type="CDD" id="cd01647">
    <property type="entry name" value="RT_LTR"/>
    <property type="match status" value="1"/>
</dbReference>
<dbReference type="InterPro" id="IPR043128">
    <property type="entry name" value="Rev_trsase/Diguanyl_cyclase"/>
</dbReference>
<evidence type="ECO:0000259" key="2">
    <source>
        <dbReference type="Pfam" id="PF03732"/>
    </source>
</evidence>
<keyword evidence="3" id="KW-0548">Nucleotidyltransferase</keyword>
<dbReference type="EMBL" id="BKCJ010040471">
    <property type="protein sequence ID" value="GEV96985.1"/>
    <property type="molecule type" value="Genomic_DNA"/>
</dbReference>
<dbReference type="Pfam" id="PF00078">
    <property type="entry name" value="RVT_1"/>
    <property type="match status" value="1"/>
</dbReference>
<proteinExistence type="predicted"/>
<dbReference type="InterPro" id="IPR005162">
    <property type="entry name" value="Retrotrans_gag_dom"/>
</dbReference>
<dbReference type="PANTHER" id="PTHR24559">
    <property type="entry name" value="TRANSPOSON TY3-I GAG-POL POLYPROTEIN"/>
    <property type="match status" value="1"/>
</dbReference>
<dbReference type="InterPro" id="IPR043502">
    <property type="entry name" value="DNA/RNA_pol_sf"/>
</dbReference>
<keyword evidence="3" id="KW-0695">RNA-directed DNA polymerase</keyword>
<reference evidence="3" key="1">
    <citation type="journal article" date="2019" name="Sci. Rep.">
        <title>Draft genome of Tanacetum cinerariifolium, the natural source of mosquito coil.</title>
        <authorList>
            <person name="Yamashiro T."/>
            <person name="Shiraishi A."/>
            <person name="Satake H."/>
            <person name="Nakayama K."/>
        </authorList>
    </citation>
    <scope>NUCLEOTIDE SEQUENCE</scope>
</reference>
<evidence type="ECO:0000259" key="1">
    <source>
        <dbReference type="Pfam" id="PF00078"/>
    </source>
</evidence>
<evidence type="ECO:0000313" key="3">
    <source>
        <dbReference type="EMBL" id="GEV96985.1"/>
    </source>
</evidence>
<dbReference type="Gene3D" id="3.30.70.270">
    <property type="match status" value="1"/>
</dbReference>
<accession>A0A699GYF8</accession>
<dbReference type="Gene3D" id="3.10.10.10">
    <property type="entry name" value="HIV Type 1 Reverse Transcriptase, subunit A, domain 1"/>
    <property type="match status" value="1"/>
</dbReference>
<organism evidence="3">
    <name type="scientific">Tanacetum cinerariifolium</name>
    <name type="common">Dalmatian daisy</name>
    <name type="synonym">Chrysanthemum cinerariifolium</name>
    <dbReference type="NCBI Taxonomy" id="118510"/>
    <lineage>
        <taxon>Eukaryota</taxon>
        <taxon>Viridiplantae</taxon>
        <taxon>Streptophyta</taxon>
        <taxon>Embryophyta</taxon>
        <taxon>Tracheophyta</taxon>
        <taxon>Spermatophyta</taxon>
        <taxon>Magnoliopsida</taxon>
        <taxon>eudicotyledons</taxon>
        <taxon>Gunneridae</taxon>
        <taxon>Pentapetalae</taxon>
        <taxon>asterids</taxon>
        <taxon>campanulids</taxon>
        <taxon>Asterales</taxon>
        <taxon>Asteraceae</taxon>
        <taxon>Asteroideae</taxon>
        <taxon>Anthemideae</taxon>
        <taxon>Anthemidinae</taxon>
        <taxon>Tanacetum</taxon>
    </lineage>
</organism>
<feature type="domain" description="Retrotransposon gag" evidence="2">
    <location>
        <begin position="81"/>
        <end position="174"/>
    </location>
</feature>
<dbReference type="Pfam" id="PF03732">
    <property type="entry name" value="Retrotrans_gag"/>
    <property type="match status" value="1"/>
</dbReference>
<dbReference type="AlphaFoldDB" id="A0A699GYF8"/>
<sequence length="556" mass="63448">MDDEPVWAADYVVTPTLGSAITIPETTNDFAIKGNQLTRIKGNQFDGRTKTDPHKHIHEFLRICDMFKYKDTKNEAVRLMMFLLSLIGETKTWLDELNEGATKTRDELRTSFISRFFPPALFDRLLGEIRAFSQHENESLTDAWLHMKKMLRNCLGHNLSKGNIIKIFYHGLNEITQEVLNAAAGGIFFYKTPNQAFQLLEDKVLLKLHWAKNQKTKSSLKKTVAFATEADLGASINLMSYSRYAKLSLETLKPTKMSVRLAERSFQYPVGIAENILVKKQLNLGVRAERIIFHINSAMKHSYSNNDTCFSIDVIDEILEEDINALLDEGSEILHSIKGTILEEKHFAKFDEFMAMTVDENSESESDTEEPPFEKITFNIDYKIKTSFKEPLTDLELKPLSDNLEYIPVDLMDQEKTTFTCPFGTYAYRSMPFGICNALATFQMCMLAIFHDMTEESVKVFMDDLSIFESSFDHCLNNLDKMLQHCKDAHLVLNWEKCYFMVKEGIVLGHKVSEARPKVDKVKIEVISKLPPPTNINCIGSFLGHADSAKDSLKIS</sequence>
<feature type="domain" description="Reverse transcriptase" evidence="1">
    <location>
        <begin position="407"/>
        <end position="511"/>
    </location>
</feature>
<protein>
    <submittedName>
        <fullName evidence="3">Reverse transcriptase domain-containing protein</fullName>
    </submittedName>
</protein>
<dbReference type="SUPFAM" id="SSF56672">
    <property type="entry name" value="DNA/RNA polymerases"/>
    <property type="match status" value="1"/>
</dbReference>
<keyword evidence="3" id="KW-0808">Transferase</keyword>